<name>A0A368BPH9_9GAMM</name>
<accession>A0A368BPH9</accession>
<evidence type="ECO:0000259" key="1">
    <source>
        <dbReference type="Pfam" id="PF02602"/>
    </source>
</evidence>
<dbReference type="GO" id="GO:0004852">
    <property type="term" value="F:uroporphyrinogen-III synthase activity"/>
    <property type="evidence" value="ECO:0007669"/>
    <property type="project" value="InterPro"/>
</dbReference>
<dbReference type="InterPro" id="IPR003754">
    <property type="entry name" value="4pyrrol_synth_uPrphyn_synth"/>
</dbReference>
<comment type="caution">
    <text evidence="2">The sequence shown here is derived from an EMBL/GenBank/DDBJ whole genome shotgun (WGS) entry which is preliminary data.</text>
</comment>
<proteinExistence type="predicted"/>
<dbReference type="SUPFAM" id="SSF69618">
    <property type="entry name" value="HemD-like"/>
    <property type="match status" value="1"/>
</dbReference>
<dbReference type="CDD" id="cd06578">
    <property type="entry name" value="HemD"/>
    <property type="match status" value="1"/>
</dbReference>
<gene>
    <name evidence="2" type="ORF">DBW97_00040</name>
</gene>
<dbReference type="Proteomes" id="UP000252147">
    <property type="component" value="Unassembled WGS sequence"/>
</dbReference>
<dbReference type="EMBL" id="QOPD01000001">
    <property type="protein sequence ID" value="RCL39151.1"/>
    <property type="molecule type" value="Genomic_DNA"/>
</dbReference>
<organism evidence="2 3">
    <name type="scientific">SAR86 cluster bacterium</name>
    <dbReference type="NCBI Taxonomy" id="2030880"/>
    <lineage>
        <taxon>Bacteria</taxon>
        <taxon>Pseudomonadati</taxon>
        <taxon>Pseudomonadota</taxon>
        <taxon>Gammaproteobacteria</taxon>
        <taxon>SAR86 cluster</taxon>
    </lineage>
</organism>
<evidence type="ECO:0000313" key="2">
    <source>
        <dbReference type="EMBL" id="RCL39151.1"/>
    </source>
</evidence>
<dbReference type="GO" id="GO:0033014">
    <property type="term" value="P:tetrapyrrole biosynthetic process"/>
    <property type="evidence" value="ECO:0007669"/>
    <property type="project" value="InterPro"/>
</dbReference>
<dbReference type="InterPro" id="IPR036108">
    <property type="entry name" value="4pyrrol_syn_uPrphyn_synt_sf"/>
</dbReference>
<feature type="domain" description="Tetrapyrrole biosynthesis uroporphyrinogen III synthase" evidence="1">
    <location>
        <begin position="20"/>
        <end position="198"/>
    </location>
</feature>
<reference evidence="2 3" key="1">
    <citation type="journal article" date="2018" name="Microbiome">
        <title>Fine metagenomic profile of the Mediterranean stratified and mixed water columns revealed by assembly and recruitment.</title>
        <authorList>
            <person name="Haro-Moreno J.M."/>
            <person name="Lopez-Perez M."/>
            <person name="De La Torre J.R."/>
            <person name="Picazo A."/>
            <person name="Camacho A."/>
            <person name="Rodriguez-Valera F."/>
        </authorList>
    </citation>
    <scope>NUCLEOTIDE SEQUENCE [LARGE SCALE GENOMIC DNA]</scope>
    <source>
        <strain evidence="2">MED-G83</strain>
    </source>
</reference>
<dbReference type="Pfam" id="PF02602">
    <property type="entry name" value="HEM4"/>
    <property type="match status" value="1"/>
</dbReference>
<dbReference type="AlphaFoldDB" id="A0A368BPH9"/>
<evidence type="ECO:0000313" key="3">
    <source>
        <dbReference type="Proteomes" id="UP000252147"/>
    </source>
</evidence>
<sequence length="214" mass="24415">MKIIETRPALTSSWSKFQNVPLYEIKEIKHSFNALDYDLLIFQSPSAAITFKNLPKEYPFPIIGMGPGTIRELNKKDHQAIAPKKPNSKNVIELLSSYDFQNALIIRGREGLNQIESYLNAMGKNYQVCEAYARLKLEAYSEVSDQFSNVDGIIFSSVFAVEIFFSEVFTEAKSCKFFAMSERIKKSILNYGQDSIVIDYFSENLNETIRSTLT</sequence>
<protein>
    <submittedName>
        <fullName evidence="2">Uroporphyrinogen-III synthase</fullName>
    </submittedName>
</protein>
<dbReference type="Gene3D" id="3.40.50.10090">
    <property type="match status" value="2"/>
</dbReference>